<dbReference type="AlphaFoldDB" id="A0A843UYJ9"/>
<dbReference type="Proteomes" id="UP000652761">
    <property type="component" value="Unassembled WGS sequence"/>
</dbReference>
<evidence type="ECO:0000313" key="1">
    <source>
        <dbReference type="EMBL" id="MQL86674.1"/>
    </source>
</evidence>
<evidence type="ECO:0000313" key="2">
    <source>
        <dbReference type="Proteomes" id="UP000652761"/>
    </source>
</evidence>
<protein>
    <submittedName>
        <fullName evidence="1">Uncharacterized protein</fullName>
    </submittedName>
</protein>
<accession>A0A843UYJ9</accession>
<reference evidence="1" key="1">
    <citation type="submission" date="2017-07" db="EMBL/GenBank/DDBJ databases">
        <title>Taro Niue Genome Assembly and Annotation.</title>
        <authorList>
            <person name="Atibalentja N."/>
            <person name="Keating K."/>
            <person name="Fields C.J."/>
        </authorList>
    </citation>
    <scope>NUCLEOTIDE SEQUENCE</scope>
    <source>
        <strain evidence="1">Niue_2</strain>
        <tissue evidence="1">Leaf</tissue>
    </source>
</reference>
<comment type="caution">
    <text evidence="1">The sequence shown here is derived from an EMBL/GenBank/DDBJ whole genome shotgun (WGS) entry which is preliminary data.</text>
</comment>
<gene>
    <name evidence="1" type="ORF">Taro_019206</name>
</gene>
<sequence length="64" mass="7509">MERRPKRKHYNIEHILTIGSDFLFVCRQAPCICRQLLLKSGFQNHMIRPINSNQISSESDINPL</sequence>
<proteinExistence type="predicted"/>
<keyword evidence="2" id="KW-1185">Reference proteome</keyword>
<name>A0A843UYJ9_COLES</name>
<dbReference type="EMBL" id="NMUH01000918">
    <property type="protein sequence ID" value="MQL86674.1"/>
    <property type="molecule type" value="Genomic_DNA"/>
</dbReference>
<organism evidence="1 2">
    <name type="scientific">Colocasia esculenta</name>
    <name type="common">Wild taro</name>
    <name type="synonym">Arum esculentum</name>
    <dbReference type="NCBI Taxonomy" id="4460"/>
    <lineage>
        <taxon>Eukaryota</taxon>
        <taxon>Viridiplantae</taxon>
        <taxon>Streptophyta</taxon>
        <taxon>Embryophyta</taxon>
        <taxon>Tracheophyta</taxon>
        <taxon>Spermatophyta</taxon>
        <taxon>Magnoliopsida</taxon>
        <taxon>Liliopsida</taxon>
        <taxon>Araceae</taxon>
        <taxon>Aroideae</taxon>
        <taxon>Colocasieae</taxon>
        <taxon>Colocasia</taxon>
    </lineage>
</organism>